<dbReference type="STRING" id="388950.GCA_001611675_03312"/>
<protein>
    <submittedName>
        <fullName evidence="2">Uncharacterized protein</fullName>
    </submittedName>
</protein>
<evidence type="ECO:0000256" key="1">
    <source>
        <dbReference type="SAM" id="Phobius"/>
    </source>
</evidence>
<keyword evidence="3" id="KW-1185">Reference proteome</keyword>
<feature type="transmembrane region" description="Helical" evidence="1">
    <location>
        <begin position="41"/>
        <end position="63"/>
    </location>
</feature>
<sequence>MSFYSFFITTFDKWHRPFIFFAVAAGLWAVSMFTSSFALQLIGLVLVGLAFFILFISTIYQFIKKRWIKGILTGAAFCAGALSLVILSAISFFVSMAMPDPFTDDLTIPEGIELNKPIGSGFNNARADSVVERSYPDFVLYNSFQPGIYEYDLWVEYIEDGTVYLKAFEITKNTPLSTGRLPRASSVEVSSSGGELKKFMTTNDFTIYEGDWGKPYAARFEVWLRPKNGGPERKIMEKNYIIEGWQH</sequence>
<dbReference type="OrthoDB" id="1250632at2"/>
<dbReference type="EMBL" id="FPCA01000001">
    <property type="protein sequence ID" value="SFU35119.1"/>
    <property type="molecule type" value="Genomic_DNA"/>
</dbReference>
<dbReference type="Proteomes" id="UP000182491">
    <property type="component" value="Unassembled WGS sequence"/>
</dbReference>
<reference evidence="3" key="1">
    <citation type="submission" date="2016-10" db="EMBL/GenBank/DDBJ databases">
        <authorList>
            <person name="Varghese N."/>
        </authorList>
    </citation>
    <scope>NUCLEOTIDE SEQUENCE [LARGE SCALE GENOMIC DNA]</scope>
    <source>
        <strain evidence="3">DSM 18820</strain>
    </source>
</reference>
<evidence type="ECO:0000313" key="2">
    <source>
        <dbReference type="EMBL" id="SFU35119.1"/>
    </source>
</evidence>
<dbReference type="RefSeq" id="WP_074937134.1">
    <property type="nucleotide sequence ID" value="NZ_BMXC01000001.1"/>
</dbReference>
<name>A0A1I7FG21_9BACT</name>
<organism evidence="2 3">
    <name type="scientific">Pontibacter akesuensis</name>
    <dbReference type="NCBI Taxonomy" id="388950"/>
    <lineage>
        <taxon>Bacteria</taxon>
        <taxon>Pseudomonadati</taxon>
        <taxon>Bacteroidota</taxon>
        <taxon>Cytophagia</taxon>
        <taxon>Cytophagales</taxon>
        <taxon>Hymenobacteraceae</taxon>
        <taxon>Pontibacter</taxon>
    </lineage>
</organism>
<dbReference type="AlphaFoldDB" id="A0A1I7FG21"/>
<keyword evidence="1" id="KW-1133">Transmembrane helix</keyword>
<accession>A0A1I7FG21</accession>
<feature type="transmembrane region" description="Helical" evidence="1">
    <location>
        <begin position="18"/>
        <end position="35"/>
    </location>
</feature>
<proteinExistence type="predicted"/>
<keyword evidence="1" id="KW-0472">Membrane</keyword>
<keyword evidence="1" id="KW-0812">Transmembrane</keyword>
<feature type="transmembrane region" description="Helical" evidence="1">
    <location>
        <begin position="75"/>
        <end position="98"/>
    </location>
</feature>
<gene>
    <name evidence="2" type="ORF">SAMN04487941_0174</name>
</gene>
<evidence type="ECO:0000313" key="3">
    <source>
        <dbReference type="Proteomes" id="UP000182491"/>
    </source>
</evidence>